<dbReference type="NCBIfam" id="NF047539">
    <property type="entry name" value="XAC2610_fam"/>
    <property type="match status" value="1"/>
</dbReference>
<proteinExistence type="predicted"/>
<protein>
    <recommendedName>
        <fullName evidence="4">VCBS repeat-containing protein</fullName>
    </recommendedName>
</protein>
<dbReference type="Proteomes" id="UP000280405">
    <property type="component" value="Unassembled WGS sequence"/>
</dbReference>
<evidence type="ECO:0008006" key="4">
    <source>
        <dbReference type="Google" id="ProtNLM"/>
    </source>
</evidence>
<evidence type="ECO:0000313" key="2">
    <source>
        <dbReference type="EMBL" id="RKG39529.1"/>
    </source>
</evidence>
<dbReference type="RefSeq" id="WP_120383225.1">
    <property type="nucleotide sequence ID" value="NZ_RAXT01000005.1"/>
</dbReference>
<reference evidence="2 3" key="1">
    <citation type="submission" date="2018-09" db="EMBL/GenBank/DDBJ databases">
        <title>The draft genome of Acinetobacter spp. strains.</title>
        <authorList>
            <person name="Qin J."/>
            <person name="Feng Y."/>
            <person name="Zong Z."/>
        </authorList>
    </citation>
    <scope>NUCLEOTIDE SEQUENCE [LARGE SCALE GENOMIC DNA]</scope>
    <source>
        <strain evidence="2 3">WCHAc060115</strain>
    </source>
</reference>
<name>A0A3A8EZJ7_9GAMM</name>
<sequence length="276" mass="30883">MKTQFFVAMTALLTSCFAFAETIERSSSTLKPLNGVRVSMQRMLKSSEGRYFMSLYAGVDNPRATLTDLMTGSSTTFKGSQKGDQLVLKSVDVSADTKMNSNSEQLSGTLNANTGIFKATLSNKSNVVGQAIQFEPAFKVVNKPVFIFKFYGQDDANSTYGKTLKRVDVLNKNNHQVVQSLTGFSAYPNSMGYMDINFDGYYDVIVSDLSQGRTIEDKRYIYWMYNPKTQQFQRSAQLEKIVGLPNLQGEKQQINFGNGQIYQVENGLLHRITTDD</sequence>
<dbReference type="EMBL" id="RAXT01000005">
    <property type="protein sequence ID" value="RKG39529.1"/>
    <property type="molecule type" value="Genomic_DNA"/>
</dbReference>
<evidence type="ECO:0000256" key="1">
    <source>
        <dbReference type="SAM" id="SignalP"/>
    </source>
</evidence>
<feature type="chain" id="PRO_5017302707" description="VCBS repeat-containing protein" evidence="1">
    <location>
        <begin position="21"/>
        <end position="276"/>
    </location>
</feature>
<gene>
    <name evidence="2" type="ORF">D7V20_04885</name>
</gene>
<dbReference type="SUPFAM" id="SSF69318">
    <property type="entry name" value="Integrin alpha N-terminal domain"/>
    <property type="match status" value="1"/>
</dbReference>
<accession>A0A3A8EZJ7</accession>
<feature type="signal peptide" evidence="1">
    <location>
        <begin position="1"/>
        <end position="20"/>
    </location>
</feature>
<dbReference type="InterPro" id="IPR028994">
    <property type="entry name" value="Integrin_alpha_N"/>
</dbReference>
<dbReference type="InterPro" id="IPR058087">
    <property type="entry name" value="XAC2610_dom"/>
</dbReference>
<dbReference type="AlphaFoldDB" id="A0A3A8EZJ7"/>
<keyword evidence="1" id="KW-0732">Signal</keyword>
<dbReference type="PROSITE" id="PS51257">
    <property type="entry name" value="PROKAR_LIPOPROTEIN"/>
    <property type="match status" value="1"/>
</dbReference>
<dbReference type="OrthoDB" id="6704945at2"/>
<evidence type="ECO:0000313" key="3">
    <source>
        <dbReference type="Proteomes" id="UP000280405"/>
    </source>
</evidence>
<keyword evidence="3" id="KW-1185">Reference proteome</keyword>
<comment type="caution">
    <text evidence="2">The sequence shown here is derived from an EMBL/GenBank/DDBJ whole genome shotgun (WGS) entry which is preliminary data.</text>
</comment>
<organism evidence="2 3">
    <name type="scientific">Acinetobacter rongchengensis</name>
    <dbReference type="NCBI Taxonomy" id="2419601"/>
    <lineage>
        <taxon>Bacteria</taxon>
        <taxon>Pseudomonadati</taxon>
        <taxon>Pseudomonadota</taxon>
        <taxon>Gammaproteobacteria</taxon>
        <taxon>Moraxellales</taxon>
        <taxon>Moraxellaceae</taxon>
        <taxon>Acinetobacter</taxon>
    </lineage>
</organism>